<feature type="domain" description="Ig-like" evidence="4">
    <location>
        <begin position="1"/>
        <end position="79"/>
    </location>
</feature>
<dbReference type="OMA" id="YACLGSN"/>
<gene>
    <name evidence="5" type="ORF">HPB48_008465</name>
</gene>
<dbReference type="SMART" id="SM00408">
    <property type="entry name" value="IGc2"/>
    <property type="match status" value="1"/>
</dbReference>
<organism evidence="5 6">
    <name type="scientific">Haemaphysalis longicornis</name>
    <name type="common">Bush tick</name>
    <dbReference type="NCBI Taxonomy" id="44386"/>
    <lineage>
        <taxon>Eukaryota</taxon>
        <taxon>Metazoa</taxon>
        <taxon>Ecdysozoa</taxon>
        <taxon>Arthropoda</taxon>
        <taxon>Chelicerata</taxon>
        <taxon>Arachnida</taxon>
        <taxon>Acari</taxon>
        <taxon>Parasitiformes</taxon>
        <taxon>Ixodida</taxon>
        <taxon>Ixodoidea</taxon>
        <taxon>Ixodidae</taxon>
        <taxon>Haemaphysalinae</taxon>
        <taxon>Haemaphysalis</taxon>
    </lineage>
</organism>
<dbReference type="InterPro" id="IPR050958">
    <property type="entry name" value="Cell_Adh-Cytoskel_Orgn"/>
</dbReference>
<proteinExistence type="predicted"/>
<reference evidence="5 6" key="1">
    <citation type="journal article" date="2020" name="Cell">
        <title>Large-Scale Comparative Analyses of Tick Genomes Elucidate Their Genetic Diversity and Vector Capacities.</title>
        <authorList>
            <consortium name="Tick Genome and Microbiome Consortium (TIGMIC)"/>
            <person name="Jia N."/>
            <person name="Wang J."/>
            <person name="Shi W."/>
            <person name="Du L."/>
            <person name="Sun Y."/>
            <person name="Zhan W."/>
            <person name="Jiang J.F."/>
            <person name="Wang Q."/>
            <person name="Zhang B."/>
            <person name="Ji P."/>
            <person name="Bell-Sakyi L."/>
            <person name="Cui X.M."/>
            <person name="Yuan T.T."/>
            <person name="Jiang B.G."/>
            <person name="Yang W.F."/>
            <person name="Lam T.T."/>
            <person name="Chang Q.C."/>
            <person name="Ding S.J."/>
            <person name="Wang X.J."/>
            <person name="Zhu J.G."/>
            <person name="Ruan X.D."/>
            <person name="Zhao L."/>
            <person name="Wei J.T."/>
            <person name="Ye R.Z."/>
            <person name="Que T.C."/>
            <person name="Du C.H."/>
            <person name="Zhou Y.H."/>
            <person name="Cheng J.X."/>
            <person name="Dai P.F."/>
            <person name="Guo W.B."/>
            <person name="Han X.H."/>
            <person name="Huang E.J."/>
            <person name="Li L.F."/>
            <person name="Wei W."/>
            <person name="Gao Y.C."/>
            <person name="Liu J.Z."/>
            <person name="Shao H.Z."/>
            <person name="Wang X."/>
            <person name="Wang C.C."/>
            <person name="Yang T.C."/>
            <person name="Huo Q.B."/>
            <person name="Li W."/>
            <person name="Chen H.Y."/>
            <person name="Chen S.E."/>
            <person name="Zhou L.G."/>
            <person name="Ni X.B."/>
            <person name="Tian J.H."/>
            <person name="Sheng Y."/>
            <person name="Liu T."/>
            <person name="Pan Y.S."/>
            <person name="Xia L.Y."/>
            <person name="Li J."/>
            <person name="Zhao F."/>
            <person name="Cao W.C."/>
        </authorList>
    </citation>
    <scope>NUCLEOTIDE SEQUENCE [LARGE SCALE GENOMIC DNA]</scope>
    <source>
        <strain evidence="5">HaeL-2018</strain>
    </source>
</reference>
<dbReference type="PANTHER" id="PTHR45080:SF8">
    <property type="entry name" value="IG-LIKE DOMAIN-CONTAINING PROTEIN"/>
    <property type="match status" value="1"/>
</dbReference>
<evidence type="ECO:0000313" key="5">
    <source>
        <dbReference type="EMBL" id="KAH9364297.1"/>
    </source>
</evidence>
<dbReference type="GO" id="GO:0007156">
    <property type="term" value="P:homophilic cell adhesion via plasma membrane adhesion molecules"/>
    <property type="evidence" value="ECO:0007669"/>
    <property type="project" value="TreeGrafter"/>
</dbReference>
<evidence type="ECO:0000256" key="3">
    <source>
        <dbReference type="ARBA" id="ARBA00023319"/>
    </source>
</evidence>
<sequence length="89" mass="9403">MPNKVIVHCAVLEGAEPLTFVWLKNGARIAPSQKVTLKHHSESSSLAIANVGAEDIGNYSCTATNAAGSDTVVSQLLVTGEPLSFLLRR</sequence>
<dbReference type="InterPro" id="IPR007110">
    <property type="entry name" value="Ig-like_dom"/>
</dbReference>
<dbReference type="InterPro" id="IPR003598">
    <property type="entry name" value="Ig_sub2"/>
</dbReference>
<dbReference type="PANTHER" id="PTHR45080">
    <property type="entry name" value="CONTACTIN 5"/>
    <property type="match status" value="1"/>
</dbReference>
<dbReference type="AlphaFoldDB" id="A0A9J6FPU8"/>
<dbReference type="EMBL" id="JABSTR010000002">
    <property type="protein sequence ID" value="KAH9364297.1"/>
    <property type="molecule type" value="Genomic_DNA"/>
</dbReference>
<dbReference type="FunFam" id="2.60.40.10:FF:000333">
    <property type="entry name" value="Down syndrome cell adhesion molecule"/>
    <property type="match status" value="1"/>
</dbReference>
<dbReference type="GO" id="GO:0005886">
    <property type="term" value="C:plasma membrane"/>
    <property type="evidence" value="ECO:0007669"/>
    <property type="project" value="TreeGrafter"/>
</dbReference>
<evidence type="ECO:0000313" key="6">
    <source>
        <dbReference type="Proteomes" id="UP000821853"/>
    </source>
</evidence>
<dbReference type="InterPro" id="IPR013098">
    <property type="entry name" value="Ig_I-set"/>
</dbReference>
<dbReference type="InterPro" id="IPR036179">
    <property type="entry name" value="Ig-like_dom_sf"/>
</dbReference>
<evidence type="ECO:0000256" key="2">
    <source>
        <dbReference type="ARBA" id="ARBA00023157"/>
    </source>
</evidence>
<evidence type="ECO:0000259" key="4">
    <source>
        <dbReference type="PROSITE" id="PS50835"/>
    </source>
</evidence>
<dbReference type="InterPro" id="IPR013783">
    <property type="entry name" value="Ig-like_fold"/>
</dbReference>
<protein>
    <recommendedName>
        <fullName evidence="4">Ig-like domain-containing protein</fullName>
    </recommendedName>
</protein>
<dbReference type="VEuPathDB" id="VectorBase:HLOH_062432"/>
<keyword evidence="3" id="KW-0393">Immunoglobulin domain</keyword>
<keyword evidence="6" id="KW-1185">Reference proteome</keyword>
<dbReference type="CDD" id="cd00096">
    <property type="entry name" value="Ig"/>
    <property type="match status" value="1"/>
</dbReference>
<dbReference type="PROSITE" id="PS50835">
    <property type="entry name" value="IG_LIKE"/>
    <property type="match status" value="1"/>
</dbReference>
<dbReference type="Pfam" id="PF07679">
    <property type="entry name" value="I-set"/>
    <property type="match status" value="1"/>
</dbReference>
<accession>A0A9J6FPU8</accession>
<keyword evidence="2" id="KW-1015">Disulfide bond</keyword>
<evidence type="ECO:0000256" key="1">
    <source>
        <dbReference type="ARBA" id="ARBA00022729"/>
    </source>
</evidence>
<keyword evidence="1" id="KW-0732">Signal</keyword>
<dbReference type="Proteomes" id="UP000821853">
    <property type="component" value="Chromosome 10"/>
</dbReference>
<comment type="caution">
    <text evidence="5">The sequence shown here is derived from an EMBL/GenBank/DDBJ whole genome shotgun (WGS) entry which is preliminary data.</text>
</comment>
<dbReference type="SUPFAM" id="SSF48726">
    <property type="entry name" value="Immunoglobulin"/>
    <property type="match status" value="1"/>
</dbReference>
<name>A0A9J6FPU8_HAELO</name>
<dbReference type="OrthoDB" id="6435434at2759"/>
<dbReference type="Gene3D" id="2.60.40.10">
    <property type="entry name" value="Immunoglobulins"/>
    <property type="match status" value="1"/>
</dbReference>